<accession>A0A7S7RTZ1</accession>
<dbReference type="GO" id="GO:0006950">
    <property type="term" value="P:response to stress"/>
    <property type="evidence" value="ECO:0007669"/>
    <property type="project" value="TreeGrafter"/>
</dbReference>
<evidence type="ECO:0000256" key="2">
    <source>
        <dbReference type="ARBA" id="ARBA00023125"/>
    </source>
</evidence>
<dbReference type="SMART" id="SM00347">
    <property type="entry name" value="HTH_MARR"/>
    <property type="match status" value="1"/>
</dbReference>
<proteinExistence type="predicted"/>
<evidence type="ECO:0000256" key="1">
    <source>
        <dbReference type="ARBA" id="ARBA00023015"/>
    </source>
</evidence>
<dbReference type="PANTHER" id="PTHR33164:SF43">
    <property type="entry name" value="HTH-TYPE TRANSCRIPTIONAL REPRESSOR YETL"/>
    <property type="match status" value="1"/>
</dbReference>
<protein>
    <submittedName>
        <fullName evidence="5">Winged helix-turn-helix transcriptional regulator</fullName>
    </submittedName>
</protein>
<dbReference type="InterPro" id="IPR023187">
    <property type="entry name" value="Tscrpt_reg_MarR-type_CS"/>
</dbReference>
<dbReference type="PRINTS" id="PR00598">
    <property type="entry name" value="HTHMARR"/>
</dbReference>
<dbReference type="RefSeq" id="WP_194370072.1">
    <property type="nucleotide sequence ID" value="NZ_CP063767.1"/>
</dbReference>
<evidence type="ECO:0000313" key="6">
    <source>
        <dbReference type="Proteomes" id="UP000593735"/>
    </source>
</evidence>
<dbReference type="AlphaFoldDB" id="A0A7S7RTZ1"/>
<dbReference type="InterPro" id="IPR039422">
    <property type="entry name" value="MarR/SlyA-like"/>
</dbReference>
<dbReference type="KEGG" id="tio:INP52_06305"/>
<dbReference type="GO" id="GO:0003677">
    <property type="term" value="F:DNA binding"/>
    <property type="evidence" value="ECO:0007669"/>
    <property type="project" value="UniProtKB-KW"/>
</dbReference>
<dbReference type="PROSITE" id="PS50995">
    <property type="entry name" value="HTH_MARR_2"/>
    <property type="match status" value="1"/>
</dbReference>
<evidence type="ECO:0000313" key="5">
    <source>
        <dbReference type="EMBL" id="QOY60033.1"/>
    </source>
</evidence>
<gene>
    <name evidence="5" type="ORF">INP52_06305</name>
</gene>
<dbReference type="PROSITE" id="PS01117">
    <property type="entry name" value="HTH_MARR_1"/>
    <property type="match status" value="1"/>
</dbReference>
<dbReference type="InterPro" id="IPR036390">
    <property type="entry name" value="WH_DNA-bd_sf"/>
</dbReference>
<organism evidence="5 6">
    <name type="scientific">Thermophilibacter immobilis</name>
    <dbReference type="NCBI Taxonomy" id="2779519"/>
    <lineage>
        <taxon>Bacteria</taxon>
        <taxon>Bacillati</taxon>
        <taxon>Actinomycetota</taxon>
        <taxon>Coriobacteriia</taxon>
        <taxon>Coriobacteriales</taxon>
        <taxon>Atopobiaceae</taxon>
        <taxon>Thermophilibacter</taxon>
    </lineage>
</organism>
<keyword evidence="6" id="KW-1185">Reference proteome</keyword>
<sequence>MTEADLLREQGSEPPEKRILHDLGYFGHFLHLHRGGRSGKQHILLVLLKSGSEMTQRELQERSYITSASLSEVVSKLEAEGLISRTRSESDRRTLMLRLTDEGGRQAREELRSRGDFEGHAFSCLSSAEVEQLAETLDLLAAHWEDLDQREKRGETACSKS</sequence>
<dbReference type="Proteomes" id="UP000593735">
    <property type="component" value="Chromosome"/>
</dbReference>
<dbReference type="EMBL" id="CP063767">
    <property type="protein sequence ID" value="QOY60033.1"/>
    <property type="molecule type" value="Genomic_DNA"/>
</dbReference>
<dbReference type="SUPFAM" id="SSF46785">
    <property type="entry name" value="Winged helix' DNA-binding domain"/>
    <property type="match status" value="1"/>
</dbReference>
<dbReference type="Gene3D" id="1.10.10.10">
    <property type="entry name" value="Winged helix-like DNA-binding domain superfamily/Winged helix DNA-binding domain"/>
    <property type="match status" value="1"/>
</dbReference>
<dbReference type="InterPro" id="IPR000835">
    <property type="entry name" value="HTH_MarR-typ"/>
</dbReference>
<feature type="domain" description="HTH marR-type" evidence="4">
    <location>
        <begin position="1"/>
        <end position="142"/>
    </location>
</feature>
<dbReference type="Pfam" id="PF01047">
    <property type="entry name" value="MarR"/>
    <property type="match status" value="1"/>
</dbReference>
<evidence type="ECO:0000259" key="4">
    <source>
        <dbReference type="PROSITE" id="PS50995"/>
    </source>
</evidence>
<dbReference type="InterPro" id="IPR036388">
    <property type="entry name" value="WH-like_DNA-bd_sf"/>
</dbReference>
<reference evidence="5 6" key="1">
    <citation type="submission" date="2020-10" db="EMBL/GenBank/DDBJ databases">
        <title>Olsenella immobilis sp.nov., isolated from the mud in a fermentation cellar used for the production of Chinese strong-flavoured liquor.</title>
        <authorList>
            <person name="Lu L."/>
        </authorList>
    </citation>
    <scope>NUCLEOTIDE SEQUENCE [LARGE SCALE GENOMIC DNA]</scope>
    <source>
        <strain evidence="5 6">LZLJ-2</strain>
    </source>
</reference>
<keyword evidence="3" id="KW-0804">Transcription</keyword>
<dbReference type="PANTHER" id="PTHR33164">
    <property type="entry name" value="TRANSCRIPTIONAL REGULATOR, MARR FAMILY"/>
    <property type="match status" value="1"/>
</dbReference>
<dbReference type="GO" id="GO:0003700">
    <property type="term" value="F:DNA-binding transcription factor activity"/>
    <property type="evidence" value="ECO:0007669"/>
    <property type="project" value="InterPro"/>
</dbReference>
<keyword evidence="1" id="KW-0805">Transcription regulation</keyword>
<evidence type="ECO:0000256" key="3">
    <source>
        <dbReference type="ARBA" id="ARBA00023163"/>
    </source>
</evidence>
<keyword evidence="2" id="KW-0238">DNA-binding</keyword>
<name>A0A7S7RTZ1_9ACTN</name>